<evidence type="ECO:0000259" key="3">
    <source>
        <dbReference type="PROSITE" id="PS50110"/>
    </source>
</evidence>
<proteinExistence type="predicted"/>
<dbReference type="CDD" id="cd17546">
    <property type="entry name" value="REC_hyHK_CKI1_RcsC-like"/>
    <property type="match status" value="1"/>
</dbReference>
<evidence type="ECO:0000256" key="1">
    <source>
        <dbReference type="ARBA" id="ARBA00022553"/>
    </source>
</evidence>
<keyword evidence="1" id="KW-0597">Phosphoprotein</keyword>
<keyword evidence="4" id="KW-0418">Kinase</keyword>
<dbReference type="EC" id="2.7.13.3" evidence="4"/>
<dbReference type="GO" id="GO:0000160">
    <property type="term" value="P:phosphorelay signal transduction system"/>
    <property type="evidence" value="ECO:0007669"/>
    <property type="project" value="UniProtKB-KW"/>
</dbReference>
<keyword evidence="2" id="KW-0902">Two-component regulatory system</keyword>
<dbReference type="PANTHER" id="PTHR45339:SF1">
    <property type="entry name" value="HYBRID SIGNAL TRANSDUCTION HISTIDINE KINASE J"/>
    <property type="match status" value="1"/>
</dbReference>
<dbReference type="PROSITE" id="PS50110">
    <property type="entry name" value="RESPONSE_REGULATORY"/>
    <property type="match status" value="1"/>
</dbReference>
<organism evidence="4">
    <name type="scientific">bioreactor metagenome</name>
    <dbReference type="NCBI Taxonomy" id="1076179"/>
    <lineage>
        <taxon>unclassified sequences</taxon>
        <taxon>metagenomes</taxon>
        <taxon>ecological metagenomes</taxon>
    </lineage>
</organism>
<dbReference type="SMART" id="SM00448">
    <property type="entry name" value="REC"/>
    <property type="match status" value="1"/>
</dbReference>
<feature type="domain" description="Response regulatory" evidence="3">
    <location>
        <begin position="6"/>
        <end position="121"/>
    </location>
</feature>
<dbReference type="GO" id="GO:0004673">
    <property type="term" value="F:protein histidine kinase activity"/>
    <property type="evidence" value="ECO:0007669"/>
    <property type="project" value="UniProtKB-EC"/>
</dbReference>
<sequence>MTDELLALVVDDQPTNRLLASALLKRLGWSVKEAADGLTALALAKQNTFRLILLDISMPGLSGEETCAQLKASTLAPPPKIIAYTAHAFQEDLDRLRSLGFDDVLVKPINRQQLETMVGSL</sequence>
<gene>
    <name evidence="4" type="primary">cqsS_3</name>
    <name evidence="4" type="ORF">SDC9_184235</name>
</gene>
<accession>A0A645HCG6</accession>
<dbReference type="InterPro" id="IPR001789">
    <property type="entry name" value="Sig_transdc_resp-reg_receiver"/>
</dbReference>
<protein>
    <submittedName>
        <fullName evidence="4">CAI-1 autoinducer sensor kinase/phosphatase CqsS</fullName>
        <ecNumber evidence="4">2.7.13.3</ecNumber>
    </submittedName>
</protein>
<dbReference type="PANTHER" id="PTHR45339">
    <property type="entry name" value="HYBRID SIGNAL TRANSDUCTION HISTIDINE KINASE J"/>
    <property type="match status" value="1"/>
</dbReference>
<dbReference type="Gene3D" id="3.40.50.2300">
    <property type="match status" value="1"/>
</dbReference>
<dbReference type="InterPro" id="IPR011006">
    <property type="entry name" value="CheY-like_superfamily"/>
</dbReference>
<evidence type="ECO:0000313" key="4">
    <source>
        <dbReference type="EMBL" id="MPN36725.1"/>
    </source>
</evidence>
<dbReference type="Pfam" id="PF00072">
    <property type="entry name" value="Response_reg"/>
    <property type="match status" value="1"/>
</dbReference>
<reference evidence="4" key="1">
    <citation type="submission" date="2019-08" db="EMBL/GenBank/DDBJ databases">
        <authorList>
            <person name="Kucharzyk K."/>
            <person name="Murdoch R.W."/>
            <person name="Higgins S."/>
            <person name="Loffler F."/>
        </authorList>
    </citation>
    <scope>NUCLEOTIDE SEQUENCE</scope>
</reference>
<name>A0A645HCG6_9ZZZZ</name>
<keyword evidence="4" id="KW-0808">Transferase</keyword>
<dbReference type="SUPFAM" id="SSF52172">
    <property type="entry name" value="CheY-like"/>
    <property type="match status" value="1"/>
</dbReference>
<comment type="caution">
    <text evidence="4">The sequence shown here is derived from an EMBL/GenBank/DDBJ whole genome shotgun (WGS) entry which is preliminary data.</text>
</comment>
<evidence type="ECO:0000256" key="2">
    <source>
        <dbReference type="ARBA" id="ARBA00023012"/>
    </source>
</evidence>
<dbReference type="AlphaFoldDB" id="A0A645HCG6"/>
<dbReference type="EMBL" id="VSSQ01091016">
    <property type="protein sequence ID" value="MPN36725.1"/>
    <property type="molecule type" value="Genomic_DNA"/>
</dbReference>